<accession>A0A1A7WUL0</accession>
<feature type="non-terminal residue" evidence="1">
    <location>
        <position position="1"/>
    </location>
</feature>
<reference evidence="1" key="2">
    <citation type="submission" date="2016-06" db="EMBL/GenBank/DDBJ databases">
        <title>The genome of a short-lived fish provides insights into sex chromosome evolution and the genetic control of aging.</title>
        <authorList>
            <person name="Reichwald K."/>
            <person name="Felder M."/>
            <person name="Petzold A."/>
            <person name="Koch P."/>
            <person name="Groth M."/>
            <person name="Platzer M."/>
        </authorList>
    </citation>
    <scope>NUCLEOTIDE SEQUENCE</scope>
    <source>
        <tissue evidence="1">Brain</tissue>
    </source>
</reference>
<dbReference type="EMBL" id="HADW01007956">
    <property type="protein sequence ID" value="SBP09356.1"/>
    <property type="molecule type" value="Transcribed_RNA"/>
</dbReference>
<reference evidence="1" key="1">
    <citation type="submission" date="2016-05" db="EMBL/GenBank/DDBJ databases">
        <authorList>
            <person name="Lavstsen T."/>
            <person name="Jespersen J.S."/>
        </authorList>
    </citation>
    <scope>NUCLEOTIDE SEQUENCE</scope>
    <source>
        <tissue evidence="1">Brain</tissue>
    </source>
</reference>
<feature type="non-terminal residue" evidence="1">
    <location>
        <position position="45"/>
    </location>
</feature>
<gene>
    <name evidence="1" type="primary">Nfu_g_1_025802</name>
</gene>
<name>A0A1A7WUL0_9TELE</name>
<protein>
    <submittedName>
        <fullName evidence="1">Uncharacterized protein</fullName>
    </submittedName>
</protein>
<sequence length="45" mass="5097">ENDLFNRHPEATKAGLVPDQHILTCQAAGGRRGDTFRLQLIFEFL</sequence>
<organism evidence="1">
    <name type="scientific">Iconisemion striatum</name>
    <dbReference type="NCBI Taxonomy" id="60296"/>
    <lineage>
        <taxon>Eukaryota</taxon>
        <taxon>Metazoa</taxon>
        <taxon>Chordata</taxon>
        <taxon>Craniata</taxon>
        <taxon>Vertebrata</taxon>
        <taxon>Euteleostomi</taxon>
        <taxon>Actinopterygii</taxon>
        <taxon>Neopterygii</taxon>
        <taxon>Teleostei</taxon>
        <taxon>Neoteleostei</taxon>
        <taxon>Acanthomorphata</taxon>
        <taxon>Ovalentaria</taxon>
        <taxon>Atherinomorphae</taxon>
        <taxon>Cyprinodontiformes</taxon>
        <taxon>Nothobranchiidae</taxon>
        <taxon>Iconisemion</taxon>
    </lineage>
</organism>
<evidence type="ECO:0000313" key="1">
    <source>
        <dbReference type="EMBL" id="SBP09356.1"/>
    </source>
</evidence>
<proteinExistence type="predicted"/>
<dbReference type="AlphaFoldDB" id="A0A1A7WUL0"/>